<protein>
    <submittedName>
        <fullName evidence="1">Uncharacterized protein</fullName>
    </submittedName>
</protein>
<keyword evidence="2" id="KW-1185">Reference proteome</keyword>
<comment type="caution">
    <text evidence="1">The sequence shown here is derived from an EMBL/GenBank/DDBJ whole genome shotgun (WGS) entry which is preliminary data.</text>
</comment>
<evidence type="ECO:0000313" key="1">
    <source>
        <dbReference type="EMBL" id="MDT0261655.1"/>
    </source>
</evidence>
<evidence type="ECO:0000313" key="2">
    <source>
        <dbReference type="Proteomes" id="UP001183176"/>
    </source>
</evidence>
<name>A0ABU2J9I7_9ACTN</name>
<accession>A0ABU2J9I7</accession>
<reference evidence="2" key="1">
    <citation type="submission" date="2023-07" db="EMBL/GenBank/DDBJ databases">
        <title>30 novel species of actinomycetes from the DSMZ collection.</title>
        <authorList>
            <person name="Nouioui I."/>
        </authorList>
    </citation>
    <scope>NUCLEOTIDE SEQUENCE [LARGE SCALE GENOMIC DNA]</scope>
    <source>
        <strain evidence="2">DSM 44399</strain>
    </source>
</reference>
<gene>
    <name evidence="1" type="ORF">RM423_09640</name>
</gene>
<organism evidence="1 2">
    <name type="scientific">Jatrophihabitans lederbergiae</name>
    <dbReference type="NCBI Taxonomy" id="3075547"/>
    <lineage>
        <taxon>Bacteria</taxon>
        <taxon>Bacillati</taxon>
        <taxon>Actinomycetota</taxon>
        <taxon>Actinomycetes</taxon>
        <taxon>Jatrophihabitantales</taxon>
        <taxon>Jatrophihabitantaceae</taxon>
        <taxon>Jatrophihabitans</taxon>
    </lineage>
</organism>
<sequence length="194" mass="20031">MAAQLKKMVLQPQDLPAGWKGTPYQAQAGQASDDAALSKCVGGRDTQHDKVAEAHSADYTMGNGMISSSATSYRSQSDIDADVEMLHNRKLEGCLEQMVKKNLATSLPAGSKVEAASIKITPGSAGGPSNVVATGTGIVKLSANRQRAAVYLTFAFITGPLIEADVQTETLGAPLPASMLKSLVASVAGRAAKG</sequence>
<dbReference type="EMBL" id="JAVREH010000009">
    <property type="protein sequence ID" value="MDT0261655.1"/>
    <property type="molecule type" value="Genomic_DNA"/>
</dbReference>
<dbReference type="RefSeq" id="WP_311422809.1">
    <property type="nucleotide sequence ID" value="NZ_JAVREH010000009.1"/>
</dbReference>
<dbReference type="Proteomes" id="UP001183176">
    <property type="component" value="Unassembled WGS sequence"/>
</dbReference>
<proteinExistence type="predicted"/>